<evidence type="ECO:0000256" key="7">
    <source>
        <dbReference type="ARBA" id="ARBA00023136"/>
    </source>
</evidence>
<dbReference type="CDD" id="cd07185">
    <property type="entry name" value="OmpA_C-like"/>
    <property type="match status" value="1"/>
</dbReference>
<keyword evidence="2" id="KW-0813">Transport</keyword>
<reference evidence="13 14" key="1">
    <citation type="submission" date="2016-11" db="EMBL/GenBank/DDBJ databases">
        <authorList>
            <person name="Jaros S."/>
            <person name="Januszkiewicz K."/>
            <person name="Wedrychowicz H."/>
        </authorList>
    </citation>
    <scope>NUCLEOTIDE SEQUENCE [LARGE SCALE GENOMIC DNA]</scope>
    <source>
        <strain evidence="13 14">CGMCC 1.7049</strain>
    </source>
</reference>
<evidence type="ECO:0000256" key="1">
    <source>
        <dbReference type="ARBA" id="ARBA00004571"/>
    </source>
</evidence>
<dbReference type="InterPro" id="IPR050330">
    <property type="entry name" value="Bact_OuterMem_StrucFunc"/>
</dbReference>
<evidence type="ECO:0000256" key="10">
    <source>
        <dbReference type="SAM" id="MobiDB-lite"/>
    </source>
</evidence>
<keyword evidence="11" id="KW-0732">Signal</keyword>
<keyword evidence="3" id="KW-1134">Transmembrane beta strand</keyword>
<dbReference type="InterPro" id="IPR011250">
    <property type="entry name" value="OMP/PagP_B-barrel"/>
</dbReference>
<comment type="subcellular location">
    <subcellularLocation>
        <location evidence="1">Cell outer membrane</location>
        <topology evidence="1">Multi-pass membrane protein</topology>
    </subcellularLocation>
</comment>
<keyword evidence="4" id="KW-0812">Transmembrane</keyword>
<dbReference type="PRINTS" id="PR01021">
    <property type="entry name" value="OMPADOMAIN"/>
</dbReference>
<evidence type="ECO:0000256" key="6">
    <source>
        <dbReference type="ARBA" id="ARBA00023114"/>
    </source>
</evidence>
<dbReference type="EMBL" id="FQWZ01000003">
    <property type="protein sequence ID" value="SHG87594.1"/>
    <property type="molecule type" value="Genomic_DNA"/>
</dbReference>
<dbReference type="GO" id="GO:0009279">
    <property type="term" value="C:cell outer membrane"/>
    <property type="evidence" value="ECO:0007669"/>
    <property type="project" value="UniProtKB-SubCell"/>
</dbReference>
<sequence length="406" mass="43674">MKLLARPLSVAALLAAGIATPALAQTEGEPEVVSDAAADVVSDASSSDMSSAPADVSSAEATADVSSADATAAPRGTQHYLGGMGTYTFADSKRDYRLRELTIDSDLEMGTGGAVYYGWQFANRWGIEVQAFTETFETDVGGLTDFYRHGVTTDLVYNFGDRTGFTPFVLIGAGGAYNDVSPNEDKFDFIANAGLGFVTGPFTNYGDLRLRAEARYVYDNFEDGYEDIRVAVGIEIPLFGESAAAVASAVEPQAKVVEVPTGLMDTDGDGVVDERDQCPDTPANTRVDGNGCTLGKVIALYGVTFEFDKTRLRPDAETILDQAVDTLKRYPEMQVEVAGHTDSKGSDTYNQQLSEGRATAVRDYFVEKGVTNPLTVHGYGEAEPVTTNDTDEGRERNRRVELRIQN</sequence>
<dbReference type="SUPFAM" id="SSF103647">
    <property type="entry name" value="TSP type-3 repeat"/>
    <property type="match status" value="1"/>
</dbReference>
<keyword evidence="8" id="KW-0998">Cell outer membrane</keyword>
<keyword evidence="6" id="KW-0626">Porin</keyword>
<evidence type="ECO:0000313" key="14">
    <source>
        <dbReference type="Proteomes" id="UP000199758"/>
    </source>
</evidence>
<dbReference type="Proteomes" id="UP000199758">
    <property type="component" value="Unassembled WGS sequence"/>
</dbReference>
<evidence type="ECO:0000256" key="8">
    <source>
        <dbReference type="ARBA" id="ARBA00023237"/>
    </source>
</evidence>
<dbReference type="InterPro" id="IPR006665">
    <property type="entry name" value="OmpA-like"/>
</dbReference>
<feature type="domain" description="OmpA-like" evidence="12">
    <location>
        <begin position="292"/>
        <end position="406"/>
    </location>
</feature>
<dbReference type="InterPro" id="IPR028974">
    <property type="entry name" value="TSP_type-3_rpt"/>
</dbReference>
<dbReference type="InterPro" id="IPR036737">
    <property type="entry name" value="OmpA-like_sf"/>
</dbReference>
<dbReference type="GO" id="GO:0046930">
    <property type="term" value="C:pore complex"/>
    <property type="evidence" value="ECO:0007669"/>
    <property type="project" value="UniProtKB-KW"/>
</dbReference>
<evidence type="ECO:0000256" key="2">
    <source>
        <dbReference type="ARBA" id="ARBA00022448"/>
    </source>
</evidence>
<dbReference type="SUPFAM" id="SSF103088">
    <property type="entry name" value="OmpA-like"/>
    <property type="match status" value="1"/>
</dbReference>
<protein>
    <submittedName>
        <fullName evidence="13">OmpA-OmpF porin, OOP family</fullName>
    </submittedName>
</protein>
<feature type="region of interest" description="Disordered" evidence="10">
    <location>
        <begin position="44"/>
        <end position="70"/>
    </location>
</feature>
<accession>A0A1M5NDF2</accession>
<keyword evidence="14" id="KW-1185">Reference proteome</keyword>
<dbReference type="Gene3D" id="3.30.1330.60">
    <property type="entry name" value="OmpA-like domain"/>
    <property type="match status" value="1"/>
</dbReference>
<evidence type="ECO:0000256" key="4">
    <source>
        <dbReference type="ARBA" id="ARBA00022692"/>
    </source>
</evidence>
<evidence type="ECO:0000256" key="9">
    <source>
        <dbReference type="PROSITE-ProRule" id="PRU00473"/>
    </source>
</evidence>
<dbReference type="GO" id="GO:0015288">
    <property type="term" value="F:porin activity"/>
    <property type="evidence" value="ECO:0007669"/>
    <property type="project" value="UniProtKB-KW"/>
</dbReference>
<dbReference type="RefSeq" id="WP_084083268.1">
    <property type="nucleotide sequence ID" value="NZ_FQWZ01000003.1"/>
</dbReference>
<feature type="region of interest" description="Disordered" evidence="10">
    <location>
        <begin position="377"/>
        <end position="396"/>
    </location>
</feature>
<dbReference type="GO" id="GO:0005509">
    <property type="term" value="F:calcium ion binding"/>
    <property type="evidence" value="ECO:0007669"/>
    <property type="project" value="InterPro"/>
</dbReference>
<gene>
    <name evidence="13" type="ORF">SAMN04488068_1798</name>
</gene>
<dbReference type="AlphaFoldDB" id="A0A1M5NDF2"/>
<evidence type="ECO:0000313" key="13">
    <source>
        <dbReference type="EMBL" id="SHG87594.1"/>
    </source>
</evidence>
<keyword evidence="5" id="KW-0406">Ion transport</keyword>
<dbReference type="PROSITE" id="PS51123">
    <property type="entry name" value="OMPA_2"/>
    <property type="match status" value="1"/>
</dbReference>
<feature type="signal peptide" evidence="11">
    <location>
        <begin position="1"/>
        <end position="24"/>
    </location>
</feature>
<evidence type="ECO:0000256" key="3">
    <source>
        <dbReference type="ARBA" id="ARBA00022452"/>
    </source>
</evidence>
<keyword evidence="7 9" id="KW-0472">Membrane</keyword>
<dbReference type="Gene3D" id="2.40.160.20">
    <property type="match status" value="1"/>
</dbReference>
<dbReference type="PANTHER" id="PTHR30329:SF21">
    <property type="entry name" value="LIPOPROTEIN YIAD-RELATED"/>
    <property type="match status" value="1"/>
</dbReference>
<dbReference type="InterPro" id="IPR006664">
    <property type="entry name" value="OMP_bac"/>
</dbReference>
<dbReference type="Pfam" id="PF00691">
    <property type="entry name" value="OmpA"/>
    <property type="match status" value="1"/>
</dbReference>
<dbReference type="PANTHER" id="PTHR30329">
    <property type="entry name" value="STATOR ELEMENT OF FLAGELLAR MOTOR COMPLEX"/>
    <property type="match status" value="1"/>
</dbReference>
<evidence type="ECO:0000256" key="5">
    <source>
        <dbReference type="ARBA" id="ARBA00023065"/>
    </source>
</evidence>
<dbReference type="SUPFAM" id="SSF56925">
    <property type="entry name" value="OMPA-like"/>
    <property type="match status" value="1"/>
</dbReference>
<dbReference type="GO" id="GO:0006811">
    <property type="term" value="P:monoatomic ion transport"/>
    <property type="evidence" value="ECO:0007669"/>
    <property type="project" value="UniProtKB-KW"/>
</dbReference>
<organism evidence="13 14">
    <name type="scientific">Hydrocarboniphaga daqingensis</name>
    <dbReference type="NCBI Taxonomy" id="490188"/>
    <lineage>
        <taxon>Bacteria</taxon>
        <taxon>Pseudomonadati</taxon>
        <taxon>Pseudomonadota</taxon>
        <taxon>Gammaproteobacteria</taxon>
        <taxon>Nevskiales</taxon>
        <taxon>Nevskiaceae</taxon>
        <taxon>Hydrocarboniphaga</taxon>
    </lineage>
</organism>
<name>A0A1M5NDF2_9GAMM</name>
<dbReference type="STRING" id="490188.SAMN04488068_1798"/>
<evidence type="ECO:0000256" key="11">
    <source>
        <dbReference type="SAM" id="SignalP"/>
    </source>
</evidence>
<feature type="chain" id="PRO_5012025172" evidence="11">
    <location>
        <begin position="25"/>
        <end position="406"/>
    </location>
</feature>
<evidence type="ECO:0000259" key="12">
    <source>
        <dbReference type="PROSITE" id="PS51123"/>
    </source>
</evidence>
<proteinExistence type="predicted"/>
<dbReference type="OrthoDB" id="1149075at2"/>